<organism evidence="1 2">
    <name type="scientific">Comamonas testosteroni</name>
    <name type="common">Pseudomonas testosteroni</name>
    <dbReference type="NCBI Taxonomy" id="285"/>
    <lineage>
        <taxon>Bacteria</taxon>
        <taxon>Pseudomonadati</taxon>
        <taxon>Pseudomonadota</taxon>
        <taxon>Betaproteobacteria</taxon>
        <taxon>Burkholderiales</taxon>
        <taxon>Comamonadaceae</taxon>
        <taxon>Comamonas</taxon>
    </lineage>
</organism>
<evidence type="ECO:0000313" key="1">
    <source>
        <dbReference type="EMBL" id="GEQ76730.1"/>
    </source>
</evidence>
<dbReference type="Proteomes" id="UP000323105">
    <property type="component" value="Unassembled WGS sequence"/>
</dbReference>
<protein>
    <submittedName>
        <fullName evidence="1">Uncharacterized protein</fullName>
    </submittedName>
</protein>
<comment type="caution">
    <text evidence="1">The sequence shown here is derived from an EMBL/GenBank/DDBJ whole genome shotgun (WGS) entry which is preliminary data.</text>
</comment>
<gene>
    <name evidence="1" type="ORF">CTTA_3735</name>
</gene>
<proteinExistence type="predicted"/>
<dbReference type="AlphaFoldDB" id="A0A5A7MGV9"/>
<accession>A0A5A7MGV9</accession>
<dbReference type="RefSeq" id="WP_149356401.1">
    <property type="nucleotide sequence ID" value="NZ_BKBW01000007.1"/>
</dbReference>
<sequence length="131" mass="14568">MITLTYNGTTAHISDRLDWQDEFSWSPVDQATSYSTTGALLVDVALKQAGRPITLMGTETAAWITRALCSTLQAWAELPGIQLTLMLRGQARQVMFDHAKGGFTGQPVFKLQDGEESPEQLYLPTFRFIEV</sequence>
<name>A0A5A7MGV9_COMTE</name>
<evidence type="ECO:0000313" key="2">
    <source>
        <dbReference type="Proteomes" id="UP000323105"/>
    </source>
</evidence>
<reference evidence="1 2" key="1">
    <citation type="journal article" date="2019" name="Microbiol. Resour. Announc.">
        <title>Draft Genome Sequence of Comamonas testosteroni TA441, a Bacterium That Has a Cryptic Phenol Degradation Gene Cluster.</title>
        <authorList>
            <person name="Arai H."/>
            <person name="Ishii M."/>
        </authorList>
    </citation>
    <scope>NUCLEOTIDE SEQUENCE [LARGE SCALE GENOMIC DNA]</scope>
    <source>
        <strain evidence="1 2">TA441</strain>
    </source>
</reference>
<dbReference type="EMBL" id="BKBW01000007">
    <property type="protein sequence ID" value="GEQ76730.1"/>
    <property type="molecule type" value="Genomic_DNA"/>
</dbReference>